<keyword evidence="3" id="KW-1185">Reference proteome</keyword>
<gene>
    <name evidence="1" type="ORF">Strain138_002659</name>
    <name evidence="2" type="ORF">Strain318_002659</name>
</gene>
<proteinExistence type="predicted"/>
<evidence type="ECO:0000313" key="1">
    <source>
        <dbReference type="EMBL" id="WKW13341.1"/>
    </source>
</evidence>
<organism evidence="1">
    <name type="scientific">Pseudogemmatithrix spongiicola</name>
    <dbReference type="NCBI Taxonomy" id="3062599"/>
    <lineage>
        <taxon>Bacteria</taxon>
        <taxon>Pseudomonadati</taxon>
        <taxon>Gemmatimonadota</taxon>
        <taxon>Gemmatimonadia</taxon>
        <taxon>Gemmatimonadales</taxon>
        <taxon>Gemmatimonadaceae</taxon>
        <taxon>Pseudogemmatithrix</taxon>
    </lineage>
</organism>
<accession>A0AA49JWM7</accession>
<dbReference type="Proteomes" id="UP001229955">
    <property type="component" value="Chromosome"/>
</dbReference>
<reference evidence="1" key="1">
    <citation type="submission" date="2023-07" db="EMBL/GenBank/DDBJ databases">
        <authorList>
            <person name="Haufschild T."/>
            <person name="Kallscheuer N."/>
            <person name="Hammer J."/>
            <person name="Kohn T."/>
            <person name="Kabuu M."/>
            <person name="Jogler M."/>
            <person name="Wohfarth N."/>
            <person name="Heuer A."/>
            <person name="Rohde M."/>
            <person name="van Teeseling M.C.F."/>
            <person name="Jogler C."/>
        </authorList>
    </citation>
    <scope>NUCLEOTIDE SEQUENCE</scope>
    <source>
        <strain evidence="1">Strain 138</strain>
        <strain evidence="2">Strain 318</strain>
    </source>
</reference>
<dbReference type="EMBL" id="CP130613">
    <property type="protein sequence ID" value="WKW16248.1"/>
    <property type="molecule type" value="Genomic_DNA"/>
</dbReference>
<dbReference type="EMBL" id="CP130612">
    <property type="protein sequence ID" value="WKW13341.1"/>
    <property type="molecule type" value="Genomic_DNA"/>
</dbReference>
<evidence type="ECO:0000313" key="3">
    <source>
        <dbReference type="Proteomes" id="UP001229955"/>
    </source>
</evidence>
<dbReference type="KEGG" id="pspc:Strain318_002659"/>
<protein>
    <submittedName>
        <fullName evidence="1">Uncharacterized protein</fullName>
    </submittedName>
</protein>
<name>A0AA49JWM7_9BACT</name>
<sequence length="92" mass="9739">MTQDLTSVLFERRMQQGPVVRIRRVPAATPGAVAAVIEVDRRAGTPREAEGGVPPALMAVEGESEEAVVASLMPFAEDDSAVARLLAARGLR</sequence>
<accession>A0AA49K2X9</accession>
<dbReference type="RefSeq" id="WP_367886200.1">
    <property type="nucleotide sequence ID" value="NZ_CP130612.1"/>
</dbReference>
<evidence type="ECO:0000313" key="2">
    <source>
        <dbReference type="EMBL" id="WKW16248.1"/>
    </source>
</evidence>
<dbReference type="AlphaFoldDB" id="A0AA49JWM7"/>